<reference evidence="2 3" key="1">
    <citation type="submission" date="2017-06" db="EMBL/GenBank/DDBJ databases">
        <title>Description of Rhodopirellula bahusiensis sp. nov.</title>
        <authorList>
            <person name="Kizina J."/>
            <person name="Harder J."/>
        </authorList>
    </citation>
    <scope>NUCLEOTIDE SEQUENCE [LARGE SCALE GENOMIC DNA]</scope>
    <source>
        <strain evidence="2 3">SWK21</strain>
    </source>
</reference>
<dbReference type="Pfam" id="PF18478">
    <property type="entry name" value="PIN_10"/>
    <property type="match status" value="1"/>
</dbReference>
<gene>
    <name evidence="2" type="ORF">CEE69_12305</name>
</gene>
<dbReference type="RefSeq" id="WP_099260950.1">
    <property type="nucleotide sequence ID" value="NZ_NIZW01000008.1"/>
</dbReference>
<evidence type="ECO:0000313" key="3">
    <source>
        <dbReference type="Proteomes" id="UP000225740"/>
    </source>
</evidence>
<feature type="domain" description="VapC45 PIN like" evidence="1">
    <location>
        <begin position="15"/>
        <end position="92"/>
    </location>
</feature>
<sequence>MHSPGEQPDKHAQGPPFFVDRNMGKHIAQAIIDAGYDAIHHDDKFGPTTPDTEWLKEVGKNGWLVISRDEKIGKNPSELIALIDAQVHAFFFILQQQSSQVVIDAVIRCLPHMLEIAKRKSPPTLAIINKHGKLERLEGWDRLRDRVQEQQEKRNRGQ</sequence>
<dbReference type="OrthoDB" id="462742at2"/>
<evidence type="ECO:0000259" key="1">
    <source>
        <dbReference type="Pfam" id="PF18478"/>
    </source>
</evidence>
<organism evidence="2 3">
    <name type="scientific">Rhodopirellula bahusiensis</name>
    <dbReference type="NCBI Taxonomy" id="2014065"/>
    <lineage>
        <taxon>Bacteria</taxon>
        <taxon>Pseudomonadati</taxon>
        <taxon>Planctomycetota</taxon>
        <taxon>Planctomycetia</taxon>
        <taxon>Pirellulales</taxon>
        <taxon>Pirellulaceae</taxon>
        <taxon>Rhodopirellula</taxon>
    </lineage>
</organism>
<name>A0A2G1W833_9BACT</name>
<dbReference type="GeneID" id="90608913"/>
<dbReference type="InterPro" id="IPR041375">
    <property type="entry name" value="VapC45_PIN-like"/>
</dbReference>
<dbReference type="EMBL" id="NIZW01000008">
    <property type="protein sequence ID" value="PHQ35186.1"/>
    <property type="molecule type" value="Genomic_DNA"/>
</dbReference>
<comment type="caution">
    <text evidence="2">The sequence shown here is derived from an EMBL/GenBank/DDBJ whole genome shotgun (WGS) entry which is preliminary data.</text>
</comment>
<dbReference type="Proteomes" id="UP000225740">
    <property type="component" value="Unassembled WGS sequence"/>
</dbReference>
<evidence type="ECO:0000313" key="2">
    <source>
        <dbReference type="EMBL" id="PHQ35186.1"/>
    </source>
</evidence>
<accession>A0A2G1W833</accession>
<proteinExistence type="predicted"/>
<dbReference type="AlphaFoldDB" id="A0A2G1W833"/>
<protein>
    <recommendedName>
        <fullName evidence="1">VapC45 PIN like domain-containing protein</fullName>
    </recommendedName>
</protein>
<keyword evidence="3" id="KW-1185">Reference proteome</keyword>